<dbReference type="EMBL" id="HBIS01002899">
    <property type="protein sequence ID" value="CAE0608776.1"/>
    <property type="molecule type" value="Transcribed_RNA"/>
</dbReference>
<protein>
    <recommendedName>
        <fullName evidence="7">Thiamine pyrophosphate enzyme TPP-binding domain-containing protein</fullName>
    </recommendedName>
</protein>
<evidence type="ECO:0008006" key="7">
    <source>
        <dbReference type="Google" id="ProtNLM"/>
    </source>
</evidence>
<dbReference type="CDD" id="cd02002">
    <property type="entry name" value="TPP_BFDC"/>
    <property type="match status" value="1"/>
</dbReference>
<dbReference type="GO" id="GO:0003984">
    <property type="term" value="F:acetolactate synthase activity"/>
    <property type="evidence" value="ECO:0007669"/>
    <property type="project" value="TreeGrafter"/>
</dbReference>
<feature type="domain" description="Thiamine pyrophosphate enzyme N-terminal TPP-binding" evidence="4">
    <location>
        <begin position="5"/>
        <end position="121"/>
    </location>
</feature>
<evidence type="ECO:0000259" key="3">
    <source>
        <dbReference type="Pfam" id="PF02775"/>
    </source>
</evidence>
<name>A0A6U9QJZ8_9CHLO</name>
<accession>A0A6U9QJZ8</accession>
<evidence type="ECO:0000313" key="6">
    <source>
        <dbReference type="EMBL" id="CAE0608776.1"/>
    </source>
</evidence>
<dbReference type="CDD" id="cd07035">
    <property type="entry name" value="TPP_PYR_POX_like"/>
    <property type="match status" value="1"/>
</dbReference>
<dbReference type="SUPFAM" id="SSF52518">
    <property type="entry name" value="Thiamin diphosphate-binding fold (THDP-binding)"/>
    <property type="match status" value="2"/>
</dbReference>
<evidence type="ECO:0000256" key="1">
    <source>
        <dbReference type="ARBA" id="ARBA00007812"/>
    </source>
</evidence>
<evidence type="ECO:0000313" key="5">
    <source>
        <dbReference type="EMBL" id="CAE0608775.1"/>
    </source>
</evidence>
<dbReference type="PANTHER" id="PTHR18968:SF86">
    <property type="entry name" value="ACETOLACTATE SYNTHASE LARGE SUBUNIT ILVX-RELATED"/>
    <property type="match status" value="1"/>
</dbReference>
<feature type="domain" description="Thiamine pyrophosphate enzyme TPP-binding" evidence="3">
    <location>
        <begin position="407"/>
        <end position="534"/>
    </location>
</feature>
<evidence type="ECO:0000256" key="2">
    <source>
        <dbReference type="ARBA" id="ARBA00023052"/>
    </source>
</evidence>
<proteinExistence type="inferred from homology"/>
<reference evidence="5" key="1">
    <citation type="submission" date="2021-01" db="EMBL/GenBank/DDBJ databases">
        <authorList>
            <person name="Corre E."/>
            <person name="Pelletier E."/>
            <person name="Niang G."/>
            <person name="Scheremetjew M."/>
            <person name="Finn R."/>
            <person name="Kale V."/>
            <person name="Holt S."/>
            <person name="Cochrane G."/>
            <person name="Meng A."/>
            <person name="Brown T."/>
            <person name="Cohen L."/>
        </authorList>
    </citation>
    <scope>NUCLEOTIDE SEQUENCE</scope>
    <source>
        <strain evidence="5">CCMP1897</strain>
    </source>
</reference>
<dbReference type="NCBIfam" id="NF005760">
    <property type="entry name" value="PRK07586.1"/>
    <property type="match status" value="1"/>
</dbReference>
<dbReference type="Pfam" id="PF02775">
    <property type="entry name" value="TPP_enzyme_C"/>
    <property type="match status" value="1"/>
</dbReference>
<dbReference type="AlphaFoldDB" id="A0A6U9QJZ8"/>
<keyword evidence="2" id="KW-0786">Thiamine pyrophosphate</keyword>
<dbReference type="GO" id="GO:0050660">
    <property type="term" value="F:flavin adenine dinucleotide binding"/>
    <property type="evidence" value="ECO:0007669"/>
    <property type="project" value="TreeGrafter"/>
</dbReference>
<dbReference type="InterPro" id="IPR011766">
    <property type="entry name" value="TPP_enzyme_TPP-bd"/>
</dbReference>
<dbReference type="EMBL" id="HBIS01002898">
    <property type="protein sequence ID" value="CAE0608775.1"/>
    <property type="molecule type" value="Transcribed_RNA"/>
</dbReference>
<sequence length="538" mass="57372">MAEKRTGADAVVSSLHACGVEVWFANPGTTEMWLVGALDRTEGVRAVLGCHETVCAGAADGYARMKRVPAAVLLHLGPGLANGSANLHNARRARVPVVVIVGDMATWHRGADAPLEMDIKAIANTFSKWVTSSDGIGEAAADAVEAVRQTRYAEDVSGGKVATLILPHDRSWEECKEVTCNVYDEPAPFEISDTEAGEFAKSCAEELKKCRKGQAIIFAGGEALLKDHGVLQNLGKIAAKTGAVLMCENAFARLDRGNGLPVMRRLPYFPQEAARELSKFSFVITVDVKLPVATFGYKDGPSMLVNLDEDKIWEFDASFDLPTIIGKLATHCDADSIVPGRNCGGLFCVNTSRPPLPSGKLNAVSMCATLAHYQPADAILIDESLTSGTAYWEYSKHCPSFSHITLTGGAIGQGPPAAVGAAIACPDRKVINFQADGSCLYSTQAFWTQGRENLDVLTIICANNTYAILKLELARQGIQGGGKASQSLTDLTPPIDWVSLAKGYGVEACKVTTVEEFADALQDALRVRGPRLIAAMLS</sequence>
<organism evidence="5">
    <name type="scientific">Picocystis salinarum</name>
    <dbReference type="NCBI Taxonomy" id="88271"/>
    <lineage>
        <taxon>Eukaryota</taxon>
        <taxon>Viridiplantae</taxon>
        <taxon>Chlorophyta</taxon>
        <taxon>Picocystophyceae</taxon>
        <taxon>Picocystales</taxon>
        <taxon>Picocystaceae</taxon>
        <taxon>Picocystis</taxon>
    </lineage>
</organism>
<dbReference type="InterPro" id="IPR045229">
    <property type="entry name" value="TPP_enz"/>
</dbReference>
<evidence type="ECO:0000259" key="4">
    <source>
        <dbReference type="Pfam" id="PF02776"/>
    </source>
</evidence>
<comment type="similarity">
    <text evidence="1">Belongs to the TPP enzyme family.</text>
</comment>
<dbReference type="InterPro" id="IPR029061">
    <property type="entry name" value="THDP-binding"/>
</dbReference>
<dbReference type="GO" id="GO:0030976">
    <property type="term" value="F:thiamine pyrophosphate binding"/>
    <property type="evidence" value="ECO:0007669"/>
    <property type="project" value="InterPro"/>
</dbReference>
<dbReference type="InterPro" id="IPR012001">
    <property type="entry name" value="Thiamin_PyroP_enz_TPP-bd_dom"/>
</dbReference>
<gene>
    <name evidence="5" type="ORF">PSAL00342_LOCUS2594</name>
    <name evidence="6" type="ORF">PSAL00342_LOCUS2595</name>
</gene>
<dbReference type="Gene3D" id="3.40.50.970">
    <property type="match status" value="2"/>
</dbReference>
<dbReference type="PANTHER" id="PTHR18968">
    <property type="entry name" value="THIAMINE PYROPHOSPHATE ENZYMES"/>
    <property type="match status" value="1"/>
</dbReference>
<dbReference type="Pfam" id="PF02776">
    <property type="entry name" value="TPP_enzyme_N"/>
    <property type="match status" value="1"/>
</dbReference>